<name>A0A3P7IXY8_STRVU</name>
<dbReference type="EMBL" id="UYYB01100671">
    <property type="protein sequence ID" value="VDM78000.1"/>
    <property type="molecule type" value="Genomic_DNA"/>
</dbReference>
<evidence type="ECO:0000313" key="3">
    <source>
        <dbReference type="Proteomes" id="UP000270094"/>
    </source>
</evidence>
<sequence length="66" mass="7496">MALTKDVKMPSDEELTVPQEITLSTPWFKAVAQYMGKHCENEINVSSLLLIFLMFSFSAVPFPIIF</sequence>
<organism evidence="2 3">
    <name type="scientific">Strongylus vulgaris</name>
    <name type="common">Blood worm</name>
    <dbReference type="NCBI Taxonomy" id="40348"/>
    <lineage>
        <taxon>Eukaryota</taxon>
        <taxon>Metazoa</taxon>
        <taxon>Ecdysozoa</taxon>
        <taxon>Nematoda</taxon>
        <taxon>Chromadorea</taxon>
        <taxon>Rhabditida</taxon>
        <taxon>Rhabditina</taxon>
        <taxon>Rhabditomorpha</taxon>
        <taxon>Strongyloidea</taxon>
        <taxon>Strongylidae</taxon>
        <taxon>Strongylus</taxon>
    </lineage>
</organism>
<gene>
    <name evidence="2" type="ORF">SVUK_LOCUS12998</name>
</gene>
<evidence type="ECO:0000256" key="1">
    <source>
        <dbReference type="SAM" id="Phobius"/>
    </source>
</evidence>
<dbReference type="Proteomes" id="UP000270094">
    <property type="component" value="Unassembled WGS sequence"/>
</dbReference>
<protein>
    <submittedName>
        <fullName evidence="2">Uncharacterized protein</fullName>
    </submittedName>
</protein>
<proteinExistence type="predicted"/>
<dbReference type="AlphaFoldDB" id="A0A3P7IXY8"/>
<dbReference type="OrthoDB" id="276296at2759"/>
<keyword evidence="1" id="KW-0812">Transmembrane</keyword>
<reference evidence="2 3" key="1">
    <citation type="submission" date="2018-11" db="EMBL/GenBank/DDBJ databases">
        <authorList>
            <consortium name="Pathogen Informatics"/>
        </authorList>
    </citation>
    <scope>NUCLEOTIDE SEQUENCE [LARGE SCALE GENOMIC DNA]</scope>
</reference>
<feature type="transmembrane region" description="Helical" evidence="1">
    <location>
        <begin position="43"/>
        <end position="65"/>
    </location>
</feature>
<evidence type="ECO:0000313" key="2">
    <source>
        <dbReference type="EMBL" id="VDM78000.1"/>
    </source>
</evidence>
<keyword evidence="1" id="KW-1133">Transmembrane helix</keyword>
<accession>A0A3P7IXY8</accession>
<keyword evidence="3" id="KW-1185">Reference proteome</keyword>
<keyword evidence="1" id="KW-0472">Membrane</keyword>